<keyword evidence="2" id="KW-0521">NADP</keyword>
<dbReference type="InterPro" id="IPR020471">
    <property type="entry name" value="AKR"/>
</dbReference>
<dbReference type="PROSITE" id="PS00063">
    <property type="entry name" value="ALDOKETO_REDUCTASE_3"/>
    <property type="match status" value="1"/>
</dbReference>
<dbReference type="Pfam" id="PF00248">
    <property type="entry name" value="Aldo_ket_red"/>
    <property type="match status" value="1"/>
</dbReference>
<keyword evidence="3" id="KW-0560">Oxidoreductase</keyword>
<dbReference type="Gene3D" id="3.20.20.100">
    <property type="entry name" value="NADP-dependent oxidoreductase domain"/>
    <property type="match status" value="1"/>
</dbReference>
<dbReference type="PROSITE" id="PS00798">
    <property type="entry name" value="ALDOKETO_REDUCTASE_1"/>
    <property type="match status" value="1"/>
</dbReference>
<dbReference type="PIRSF" id="PIRSF000097">
    <property type="entry name" value="AKR"/>
    <property type="match status" value="1"/>
</dbReference>
<comment type="similarity">
    <text evidence="1">Belongs to the aldo/keto reductase family.</text>
</comment>
<dbReference type="GO" id="GO:0016616">
    <property type="term" value="F:oxidoreductase activity, acting on the CH-OH group of donors, NAD or NADP as acceptor"/>
    <property type="evidence" value="ECO:0007669"/>
    <property type="project" value="UniProtKB-ARBA"/>
</dbReference>
<dbReference type="InterPro" id="IPR023210">
    <property type="entry name" value="NADP_OxRdtase_dom"/>
</dbReference>
<dbReference type="SUPFAM" id="SSF51430">
    <property type="entry name" value="NAD(P)-linked oxidoreductase"/>
    <property type="match status" value="1"/>
</dbReference>
<organism evidence="8 9">
    <name type="scientific">Arthrobacter mobilis</name>
    <dbReference type="NCBI Taxonomy" id="2724944"/>
    <lineage>
        <taxon>Bacteria</taxon>
        <taxon>Bacillati</taxon>
        <taxon>Actinomycetota</taxon>
        <taxon>Actinomycetes</taxon>
        <taxon>Micrococcales</taxon>
        <taxon>Micrococcaceae</taxon>
        <taxon>Arthrobacter</taxon>
    </lineage>
</organism>
<dbReference type="PRINTS" id="PR00069">
    <property type="entry name" value="ALDKETRDTASE"/>
</dbReference>
<keyword evidence="9" id="KW-1185">Reference proteome</keyword>
<dbReference type="InterPro" id="IPR018170">
    <property type="entry name" value="Aldo/ket_reductase_CS"/>
</dbReference>
<dbReference type="Proteomes" id="UP000544090">
    <property type="component" value="Unassembled WGS sequence"/>
</dbReference>
<evidence type="ECO:0000256" key="4">
    <source>
        <dbReference type="PIRSR" id="PIRSR000097-1"/>
    </source>
</evidence>
<dbReference type="PANTHER" id="PTHR43827:SF3">
    <property type="entry name" value="NADP-DEPENDENT OXIDOREDUCTASE DOMAIN-CONTAINING PROTEIN"/>
    <property type="match status" value="1"/>
</dbReference>
<comment type="caution">
    <text evidence="8">The sequence shown here is derived from an EMBL/GenBank/DDBJ whole genome shotgun (WGS) entry which is preliminary data.</text>
</comment>
<accession>A0A7X6HCM7</accession>
<evidence type="ECO:0000313" key="9">
    <source>
        <dbReference type="Proteomes" id="UP000544090"/>
    </source>
</evidence>
<gene>
    <name evidence="8" type="ORF">HGG74_09005</name>
</gene>
<dbReference type="FunFam" id="3.20.20.100:FF:000015">
    <property type="entry name" value="Oxidoreductase, aldo/keto reductase family"/>
    <property type="match status" value="1"/>
</dbReference>
<reference evidence="8 9" key="1">
    <citation type="submission" date="2020-04" db="EMBL/GenBank/DDBJ databases">
        <title>Arthrobacter sp. nov.</title>
        <authorList>
            <person name="Liu S."/>
        </authorList>
    </citation>
    <scope>NUCLEOTIDE SEQUENCE [LARGE SCALE GENOMIC DNA]</scope>
    <source>
        <strain evidence="8 9">E918</strain>
    </source>
</reference>
<dbReference type="InterPro" id="IPR036812">
    <property type="entry name" value="NAD(P)_OxRdtase_dom_sf"/>
</dbReference>
<feature type="active site" description="Proton donor" evidence="4">
    <location>
        <position position="75"/>
    </location>
</feature>
<name>A0A7X6HCM7_9MICC</name>
<evidence type="ECO:0000256" key="2">
    <source>
        <dbReference type="ARBA" id="ARBA00022857"/>
    </source>
</evidence>
<sequence>MLGRGGTAAAYDQPEVCAVNPDAAPELAPVVTLRNGAKMPLLGLGTWPMENAEAAEVVEAALDMGYRLIDTAESYRNENGVGVAIKRSRVPREEIFVTTKFNKEWHSYDGVELAFEASARRLGLDYVDLLLIHWPNPAQDRYVDAFAGMAKLLADGRVRAIGTSNFKTTHLQHLFDSGLVPEVNQIQLDPRHTRPDVVAMHRQHGIVTEAWSPLGRGGDLLQLPAVTTLAEKYGRTPAQIVLRWHTLVGNVAIPKSSHPERLAENLHIFDFVLSGDELDSLSALNTGEEGLLDADVFGH</sequence>
<evidence type="ECO:0000313" key="8">
    <source>
        <dbReference type="EMBL" id="NKX54673.1"/>
    </source>
</evidence>
<protein>
    <submittedName>
        <fullName evidence="8">Aldo/keto reductase</fullName>
    </submittedName>
</protein>
<evidence type="ECO:0000256" key="6">
    <source>
        <dbReference type="PIRSR" id="PIRSR000097-3"/>
    </source>
</evidence>
<feature type="binding site" evidence="5">
    <location>
        <position position="133"/>
    </location>
    <ligand>
        <name>substrate</name>
    </ligand>
</feature>
<evidence type="ECO:0000256" key="5">
    <source>
        <dbReference type="PIRSR" id="PIRSR000097-2"/>
    </source>
</evidence>
<evidence type="ECO:0000256" key="1">
    <source>
        <dbReference type="ARBA" id="ARBA00007905"/>
    </source>
</evidence>
<feature type="domain" description="NADP-dependent oxidoreductase" evidence="7">
    <location>
        <begin position="42"/>
        <end position="285"/>
    </location>
</feature>
<evidence type="ECO:0000259" key="7">
    <source>
        <dbReference type="Pfam" id="PF00248"/>
    </source>
</evidence>
<dbReference type="PANTHER" id="PTHR43827">
    <property type="entry name" value="2,5-DIKETO-D-GLUCONIC ACID REDUCTASE"/>
    <property type="match status" value="1"/>
</dbReference>
<proteinExistence type="inferred from homology"/>
<feature type="site" description="Lowers pKa of active site Tyr" evidence="6">
    <location>
        <position position="100"/>
    </location>
</feature>
<dbReference type="AlphaFoldDB" id="A0A7X6HCM7"/>
<evidence type="ECO:0000256" key="3">
    <source>
        <dbReference type="ARBA" id="ARBA00023002"/>
    </source>
</evidence>
<dbReference type="EMBL" id="JAAZSQ010000007">
    <property type="protein sequence ID" value="NKX54673.1"/>
    <property type="molecule type" value="Genomic_DNA"/>
</dbReference>